<feature type="binding site" evidence="5">
    <location>
        <begin position="157"/>
        <end position="166"/>
    </location>
    <ligand>
        <name>acetyl-CoA</name>
        <dbReference type="ChEBI" id="CHEBI:57288"/>
    </ligand>
</feature>
<reference evidence="8" key="1">
    <citation type="submission" date="2020-08" db="EMBL/GenBank/DDBJ databases">
        <title>Genome sequencing and assembly of the red palm weevil Rhynchophorus ferrugineus.</title>
        <authorList>
            <person name="Dias G.B."/>
            <person name="Bergman C.M."/>
            <person name="Manee M."/>
        </authorList>
    </citation>
    <scope>NUCLEOTIDE SEQUENCE</scope>
    <source>
        <strain evidence="8">AA-2017</strain>
        <tissue evidence="8">Whole larva</tissue>
    </source>
</reference>
<dbReference type="AlphaFoldDB" id="A0A834MHZ6"/>
<evidence type="ECO:0000256" key="1">
    <source>
        <dbReference type="ARBA" id="ARBA00022679"/>
    </source>
</evidence>
<dbReference type="GO" id="GO:0005874">
    <property type="term" value="C:microtubule"/>
    <property type="evidence" value="ECO:0007669"/>
    <property type="project" value="InterPro"/>
</dbReference>
<evidence type="ECO:0000259" key="7">
    <source>
        <dbReference type="PROSITE" id="PS51730"/>
    </source>
</evidence>
<accession>A0A834MHZ6</accession>
<dbReference type="InterPro" id="IPR038746">
    <property type="entry name" value="Atat"/>
</dbReference>
<comment type="similarity">
    <text evidence="5">Belongs to the acetyltransferase ATAT1 family.</text>
</comment>
<dbReference type="GO" id="GO:0019799">
    <property type="term" value="F:tubulin N-acetyltransferase activity"/>
    <property type="evidence" value="ECO:0007669"/>
    <property type="project" value="UniProtKB-UniRule"/>
</dbReference>
<dbReference type="InterPro" id="IPR007965">
    <property type="entry name" value="GNAT_ATAT"/>
</dbReference>
<evidence type="ECO:0000256" key="3">
    <source>
        <dbReference type="ARBA" id="ARBA00051998"/>
    </source>
</evidence>
<keyword evidence="2 5" id="KW-0012">Acyltransferase</keyword>
<feature type="site" description="Crucial for catalytic activity" evidence="5">
    <location>
        <position position="56"/>
    </location>
</feature>
<evidence type="ECO:0000256" key="2">
    <source>
        <dbReference type="ARBA" id="ARBA00023315"/>
    </source>
</evidence>
<dbReference type="GO" id="GO:0070507">
    <property type="term" value="P:regulation of microtubule cytoskeleton organization"/>
    <property type="evidence" value="ECO:0007669"/>
    <property type="project" value="UniProtKB-UniRule"/>
</dbReference>
<organism evidence="8 9">
    <name type="scientific">Rhynchophorus ferrugineus</name>
    <name type="common">Red palm weevil</name>
    <name type="synonym">Curculio ferrugineus</name>
    <dbReference type="NCBI Taxonomy" id="354439"/>
    <lineage>
        <taxon>Eukaryota</taxon>
        <taxon>Metazoa</taxon>
        <taxon>Ecdysozoa</taxon>
        <taxon>Arthropoda</taxon>
        <taxon>Hexapoda</taxon>
        <taxon>Insecta</taxon>
        <taxon>Pterygota</taxon>
        <taxon>Neoptera</taxon>
        <taxon>Endopterygota</taxon>
        <taxon>Coleoptera</taxon>
        <taxon>Polyphaga</taxon>
        <taxon>Cucujiformia</taxon>
        <taxon>Curculionidae</taxon>
        <taxon>Dryophthorinae</taxon>
        <taxon>Rhynchophorus</taxon>
    </lineage>
</organism>
<dbReference type="Pfam" id="PF05301">
    <property type="entry name" value="Acetyltransf_16"/>
    <property type="match status" value="1"/>
</dbReference>
<dbReference type="FunFam" id="3.40.630.30:FF:000060">
    <property type="entry name" value="Alpha-tubulin N-acetyltransferase 1"/>
    <property type="match status" value="1"/>
</dbReference>
<feature type="domain" description="N-acetyltransferase" evidence="7">
    <location>
        <begin position="1"/>
        <end position="187"/>
    </location>
</feature>
<proteinExistence type="inferred from homology"/>
<sequence length="373" mass="41642">MEFRFDLNQFLQEPLVELNNTLIPPGFTGDKRSLWDVQSKITQIVNAMGEASAQAQGLSKQITTADKLRNSEHKLYLLIDQTANSGKGAVTGMLKTGEKGLYIFDREGQHHQVTPICVLDFYVHESRQRSGFGRKLFEHMLKMEQVEPVKLAIDRPSDKFLGFLNKHYGLNNPIKQMNNYVVFDGFFPKVVDSPKSTGSDPSHSPRNKSANSLQQGYPTSPYGRYAAPRPPCSMGQIIHNDSPVIKRNAETAGTRIKPTTSQASKADRPQSLNLEVTEMLQPVENVVKNGNGEETLDGKVDDDVDILDGEEDVITLDEIKDEVENLEEAALHRTPMSKSPVIEAAGIVTPGRNTPGLTEQGYFDLKFYHNKLW</sequence>
<dbReference type="HAMAP" id="MF_03130">
    <property type="entry name" value="mec17"/>
    <property type="match status" value="1"/>
</dbReference>
<feature type="region of interest" description="Disordered" evidence="6">
    <location>
        <begin position="193"/>
        <end position="230"/>
    </location>
</feature>
<feature type="compositionally biased region" description="Polar residues" evidence="6">
    <location>
        <begin position="194"/>
        <end position="218"/>
    </location>
</feature>
<comment type="function">
    <text evidence="5">Specifically acetylates 'Lys-40' in alpha-tubulin on the lumenal side of microtubules. Promotes microtubule destabilization and accelerates microtubule dynamics; this activity may be independent of acetylation activity. Acetylates alpha-tubulin with a slow enzymatic rate, due to a catalytic site that is not optimized for acetyl transfer. Enters the microtubule through each end and diffuses quickly throughout the lumen of microtubules. Acetylates only long/old microtubules because of its slow acetylation rate since it does not have time to act on dynamically unstable microtubules before the enzyme is released.</text>
</comment>
<dbReference type="Proteomes" id="UP000625711">
    <property type="component" value="Unassembled WGS sequence"/>
</dbReference>
<dbReference type="PROSITE" id="PS51730">
    <property type="entry name" value="GNAT_ATAT"/>
    <property type="match status" value="1"/>
</dbReference>
<protein>
    <recommendedName>
        <fullName evidence="4 5">Alpha-tubulin N-acetyltransferase</fullName>
        <shortName evidence="5">Alpha-TAT</shortName>
        <shortName evidence="5">TAT</shortName>
        <ecNumber evidence="4 5">2.3.1.108</ecNumber>
    </recommendedName>
    <alternativeName>
        <fullName evidence="5">Acetyltransferase mec-17 homolog</fullName>
    </alternativeName>
</protein>
<dbReference type="CDD" id="cd04301">
    <property type="entry name" value="NAT_SF"/>
    <property type="match status" value="1"/>
</dbReference>
<dbReference type="GO" id="GO:0048666">
    <property type="term" value="P:neuron development"/>
    <property type="evidence" value="ECO:0007669"/>
    <property type="project" value="UniProtKB-UniRule"/>
</dbReference>
<gene>
    <name evidence="8" type="ORF">GWI33_001610</name>
</gene>
<evidence type="ECO:0000256" key="6">
    <source>
        <dbReference type="SAM" id="MobiDB-lite"/>
    </source>
</evidence>
<dbReference type="Gene3D" id="3.40.630.30">
    <property type="match status" value="1"/>
</dbReference>
<dbReference type="EMBL" id="JAACXV010000147">
    <property type="protein sequence ID" value="KAF7282976.1"/>
    <property type="molecule type" value="Genomic_DNA"/>
</dbReference>
<dbReference type="EC" id="2.3.1.108" evidence="4 5"/>
<keyword evidence="1 5" id="KW-0808">Transferase</keyword>
<evidence type="ECO:0000313" key="8">
    <source>
        <dbReference type="EMBL" id="KAF7282976.1"/>
    </source>
</evidence>
<evidence type="ECO:0000256" key="4">
    <source>
        <dbReference type="ARBA" id="ARBA00066570"/>
    </source>
</evidence>
<evidence type="ECO:0000313" key="9">
    <source>
        <dbReference type="Proteomes" id="UP000625711"/>
    </source>
</evidence>
<name>A0A834MHZ6_RHYFE</name>
<comment type="catalytic activity">
    <reaction evidence="3 5">
        <text>L-lysyl-[alpha-tubulin] + acetyl-CoA = N(6)-acetyl-L-lysyl-[alpha-tubulin] + CoA + H(+)</text>
        <dbReference type="Rhea" id="RHEA:15277"/>
        <dbReference type="Rhea" id="RHEA-COMP:11278"/>
        <dbReference type="Rhea" id="RHEA-COMP:11279"/>
        <dbReference type="ChEBI" id="CHEBI:15378"/>
        <dbReference type="ChEBI" id="CHEBI:29969"/>
        <dbReference type="ChEBI" id="CHEBI:57287"/>
        <dbReference type="ChEBI" id="CHEBI:57288"/>
        <dbReference type="ChEBI" id="CHEBI:61930"/>
        <dbReference type="EC" id="2.3.1.108"/>
    </reaction>
</comment>
<dbReference type="OrthoDB" id="447510at2759"/>
<feature type="binding site" evidence="5">
    <location>
        <begin position="121"/>
        <end position="134"/>
    </location>
    <ligand>
        <name>acetyl-CoA</name>
        <dbReference type="ChEBI" id="CHEBI:57288"/>
    </ligand>
</feature>
<dbReference type="PANTHER" id="PTHR12327:SF0">
    <property type="entry name" value="ALPHA-TUBULIN N-ACETYLTRANSFERASE 1"/>
    <property type="match status" value="1"/>
</dbReference>
<evidence type="ECO:0000256" key="5">
    <source>
        <dbReference type="HAMAP-Rule" id="MF_03130"/>
    </source>
</evidence>
<keyword evidence="9" id="KW-1185">Reference proteome</keyword>
<comment type="caution">
    <text evidence="8">The sequence shown here is derived from an EMBL/GenBank/DDBJ whole genome shotgun (WGS) entry which is preliminary data.</text>
</comment>
<dbReference type="PANTHER" id="PTHR12327">
    <property type="entry name" value="ALPHA-TUBULIN N-ACETYLTRANSFERASE 1"/>
    <property type="match status" value="1"/>
</dbReference>